<dbReference type="EMBL" id="CP064942">
    <property type="protein sequence ID" value="QPH56114.1"/>
    <property type="molecule type" value="Genomic_DNA"/>
</dbReference>
<reference evidence="1 2" key="1">
    <citation type="submission" date="2020-11" db="EMBL/GenBank/DDBJ databases">
        <title>Description of Pontivivens ytuae sp. nov. isolated from deep sea sediment of Mariana Trench.</title>
        <authorList>
            <person name="Wang Z."/>
            <person name="Sun Q.-L."/>
            <person name="Xu X.-D."/>
            <person name="Tang Y.-Z."/>
            <person name="Zhang J."/>
        </authorList>
    </citation>
    <scope>NUCLEOTIDE SEQUENCE [LARGE SCALE GENOMIC DNA]</scope>
    <source>
        <strain evidence="1 2">MT2928</strain>
    </source>
</reference>
<protein>
    <submittedName>
        <fullName evidence="1">Uncharacterized protein</fullName>
    </submittedName>
</protein>
<proteinExistence type="predicted"/>
<name>A0A7S9LVN6_9RHOB</name>
<dbReference type="Proteomes" id="UP000594800">
    <property type="component" value="Chromosome"/>
</dbReference>
<sequence>MPHTNRVTPFGEITASPARGAWTGNRGGRLHREDGTLTRRWASKHWIICRLQWKGWRRKVMGPGYTHLFFLDEATAFAAGHRPCFLCRREAAHTFADAWRPGIKVPEMDEALHTARRGPQELVRARDLTDGALFTDGNAAWLTYRGAAHRWSFEGYGPPECLPDGPVRPLTPLPTIALLAAGYSVQIDPSAEAD</sequence>
<accession>A0A7S9LVN6</accession>
<evidence type="ECO:0000313" key="1">
    <source>
        <dbReference type="EMBL" id="QPH56114.1"/>
    </source>
</evidence>
<evidence type="ECO:0000313" key="2">
    <source>
        <dbReference type="Proteomes" id="UP000594800"/>
    </source>
</evidence>
<organism evidence="1 2">
    <name type="scientific">Pontivivens ytuae</name>
    <dbReference type="NCBI Taxonomy" id="2789856"/>
    <lineage>
        <taxon>Bacteria</taxon>
        <taxon>Pseudomonadati</taxon>
        <taxon>Pseudomonadota</taxon>
        <taxon>Alphaproteobacteria</taxon>
        <taxon>Rhodobacterales</taxon>
        <taxon>Paracoccaceae</taxon>
        <taxon>Pontivivens</taxon>
    </lineage>
</organism>
<dbReference type="KEGG" id="poz:I0K15_04770"/>
<gene>
    <name evidence="1" type="ORF">I0K15_04770</name>
</gene>
<keyword evidence="2" id="KW-1185">Reference proteome</keyword>
<dbReference type="AlphaFoldDB" id="A0A7S9LVN6"/>